<dbReference type="Proteomes" id="UP000053707">
    <property type="component" value="Unassembled WGS sequence"/>
</dbReference>
<gene>
    <name evidence="3" type="ORF">AU192_15665</name>
</gene>
<sequence>MTPPAGSSTTDEKDPAEDLPPGTTPYYARMHKYIKRAVLVCLIALVIEGAFTLPFMAVWYGYPTLSLTEICSGLLKVRYSDDTLECKVPYPPLGPPEGAEGKDTARDEWGIQPVPKYDRIGFRELVRIHEESEARKAAQQQQEDSAP</sequence>
<evidence type="ECO:0000313" key="3">
    <source>
        <dbReference type="EMBL" id="KUI14635.1"/>
    </source>
</evidence>
<organism evidence="3 4">
    <name type="scientific">Mycobacterium lehmannii</name>
    <dbReference type="NCBI Taxonomy" id="2048550"/>
    <lineage>
        <taxon>Bacteria</taxon>
        <taxon>Bacillati</taxon>
        <taxon>Actinomycetota</taxon>
        <taxon>Actinomycetes</taxon>
        <taxon>Mycobacteriales</taxon>
        <taxon>Mycobacteriaceae</taxon>
        <taxon>Mycobacterium</taxon>
    </lineage>
</organism>
<name>A0A101A618_9MYCO</name>
<dbReference type="AlphaFoldDB" id="A0A101A618"/>
<evidence type="ECO:0000256" key="1">
    <source>
        <dbReference type="SAM" id="MobiDB-lite"/>
    </source>
</evidence>
<keyword evidence="2" id="KW-0812">Transmembrane</keyword>
<reference evidence="3 4" key="1">
    <citation type="submission" date="2016-01" db="EMBL/GenBank/DDBJ databases">
        <authorList>
            <consortium name="TB Trials Study Group"/>
            <person name="Sutton G."/>
            <person name="Brinkac L."/>
            <person name="Sanka R."/>
            <person name="Adams M."/>
            <person name="Lau E.L."/>
            <person name="Macaden R."/>
            <person name="Grewal H.M.S."/>
        </authorList>
    </citation>
    <scope>NUCLEOTIDE SEQUENCE [LARGE SCALE GENOMIC DNA]</scope>
    <source>
        <strain evidence="3 4">IS-1744</strain>
    </source>
</reference>
<accession>A0A101A618</accession>
<proteinExistence type="predicted"/>
<feature type="transmembrane region" description="Helical" evidence="2">
    <location>
        <begin position="37"/>
        <end position="62"/>
    </location>
</feature>
<evidence type="ECO:0000256" key="2">
    <source>
        <dbReference type="SAM" id="Phobius"/>
    </source>
</evidence>
<feature type="region of interest" description="Disordered" evidence="1">
    <location>
        <begin position="89"/>
        <end position="108"/>
    </location>
</feature>
<dbReference type="RefSeq" id="WP_064397275.1">
    <property type="nucleotide sequence ID" value="NZ_LQIR01000023.1"/>
</dbReference>
<protein>
    <submittedName>
        <fullName evidence="3">Uncharacterized protein</fullName>
    </submittedName>
</protein>
<keyword evidence="2" id="KW-0472">Membrane</keyword>
<feature type="region of interest" description="Disordered" evidence="1">
    <location>
        <begin position="1"/>
        <end position="21"/>
    </location>
</feature>
<dbReference type="GeneID" id="27920193"/>
<evidence type="ECO:0000313" key="4">
    <source>
        <dbReference type="Proteomes" id="UP000053707"/>
    </source>
</evidence>
<feature type="compositionally biased region" description="Basic and acidic residues" evidence="1">
    <location>
        <begin position="99"/>
        <end position="108"/>
    </location>
</feature>
<comment type="caution">
    <text evidence="3">The sequence shown here is derived from an EMBL/GenBank/DDBJ whole genome shotgun (WGS) entry which is preliminary data.</text>
</comment>
<keyword evidence="2" id="KW-1133">Transmembrane helix</keyword>
<keyword evidence="4" id="KW-1185">Reference proteome</keyword>
<dbReference type="EMBL" id="LQIR01000023">
    <property type="protein sequence ID" value="KUI14635.1"/>
    <property type="molecule type" value="Genomic_DNA"/>
</dbReference>